<dbReference type="Proteomes" id="UP000015102">
    <property type="component" value="Unassembled WGS sequence"/>
</dbReference>
<dbReference type="EMBL" id="CAQQ02171126">
    <property type="status" value="NOT_ANNOTATED_CDS"/>
    <property type="molecule type" value="Genomic_DNA"/>
</dbReference>
<evidence type="ECO:0000313" key="1">
    <source>
        <dbReference type="EnsemblMetazoa" id="MESCA000902-PA"/>
    </source>
</evidence>
<dbReference type="HOGENOM" id="CLU_2365581_0_0_1"/>
<proteinExistence type="predicted"/>
<name>T1GC94_MEGSC</name>
<evidence type="ECO:0000313" key="2">
    <source>
        <dbReference type="Proteomes" id="UP000015102"/>
    </source>
</evidence>
<dbReference type="EnsemblMetazoa" id="MESCA000902-RA">
    <property type="protein sequence ID" value="MESCA000902-PA"/>
    <property type="gene ID" value="MESCA000902"/>
</dbReference>
<sequence>LSALNIGKKFTTFFLIGKTVLTTNFPRVPVVIGLIFGYDLGLIKAYKGLFWYETILYEPCVYNSVPNFSFSFNHAVTPSVIPMFEDGFWGEENMYC</sequence>
<keyword evidence="2" id="KW-1185">Reference proteome</keyword>
<dbReference type="AlphaFoldDB" id="T1GC94"/>
<reference evidence="1" key="2">
    <citation type="submission" date="2015-06" db="UniProtKB">
        <authorList>
            <consortium name="EnsemblMetazoa"/>
        </authorList>
    </citation>
    <scope>IDENTIFICATION</scope>
</reference>
<organism evidence="1 2">
    <name type="scientific">Megaselia scalaris</name>
    <name type="common">Humpbacked fly</name>
    <name type="synonym">Phora scalaris</name>
    <dbReference type="NCBI Taxonomy" id="36166"/>
    <lineage>
        <taxon>Eukaryota</taxon>
        <taxon>Metazoa</taxon>
        <taxon>Ecdysozoa</taxon>
        <taxon>Arthropoda</taxon>
        <taxon>Hexapoda</taxon>
        <taxon>Insecta</taxon>
        <taxon>Pterygota</taxon>
        <taxon>Neoptera</taxon>
        <taxon>Endopterygota</taxon>
        <taxon>Diptera</taxon>
        <taxon>Brachycera</taxon>
        <taxon>Muscomorpha</taxon>
        <taxon>Platypezoidea</taxon>
        <taxon>Phoridae</taxon>
        <taxon>Megaseliini</taxon>
        <taxon>Megaselia</taxon>
    </lineage>
</organism>
<dbReference type="EMBL" id="CAQQ02171125">
    <property type="status" value="NOT_ANNOTATED_CDS"/>
    <property type="molecule type" value="Genomic_DNA"/>
</dbReference>
<reference evidence="2" key="1">
    <citation type="submission" date="2013-02" db="EMBL/GenBank/DDBJ databases">
        <authorList>
            <person name="Hughes D."/>
        </authorList>
    </citation>
    <scope>NUCLEOTIDE SEQUENCE</scope>
    <source>
        <strain>Durham</strain>
        <strain evidence="2">NC isolate 2 -- Noor lab</strain>
    </source>
</reference>
<accession>T1GC94</accession>
<protein>
    <submittedName>
        <fullName evidence="1">Uncharacterized protein</fullName>
    </submittedName>
</protein>
<dbReference type="EMBL" id="CAQQ02171124">
    <property type="status" value="NOT_ANNOTATED_CDS"/>
    <property type="molecule type" value="Genomic_DNA"/>
</dbReference>